<dbReference type="NCBIfam" id="NF033727">
    <property type="entry name" value="chaperon_ArsD"/>
    <property type="match status" value="1"/>
</dbReference>
<dbReference type="GO" id="GO:0046685">
    <property type="term" value="P:response to arsenic-containing substance"/>
    <property type="evidence" value="ECO:0007669"/>
    <property type="project" value="InterPro"/>
</dbReference>
<evidence type="ECO:0000313" key="1">
    <source>
        <dbReference type="EMBL" id="SDQ30693.1"/>
    </source>
</evidence>
<accession>A0A1H0ZTD3</accession>
<dbReference type="Pfam" id="PF06953">
    <property type="entry name" value="ArsD"/>
    <property type="match status" value="1"/>
</dbReference>
<protein>
    <submittedName>
        <fullName evidence="1">Arsenical resistance operon trans-acting repressor ArsD</fullName>
    </submittedName>
</protein>
<dbReference type="AlphaFoldDB" id="A0A1H0ZTD3"/>
<dbReference type="InterPro" id="IPR010712">
    <property type="entry name" value="Arsenical-R_ArsD"/>
</dbReference>
<dbReference type="Gene3D" id="3.40.30.10">
    <property type="entry name" value="Glutaredoxin"/>
    <property type="match status" value="1"/>
</dbReference>
<dbReference type="RefSeq" id="WP_089977195.1">
    <property type="nucleotide sequence ID" value="NZ_CP084916.1"/>
</dbReference>
<evidence type="ECO:0000313" key="2">
    <source>
        <dbReference type="Proteomes" id="UP000199481"/>
    </source>
</evidence>
<sequence length="121" mass="12808">MTELALFEPAMCCSTGVCGPAVNEDLLQITSVMNALDTLEGFQAKRYNLSSDPQTFVENEQMSKLLQEKGADALPATLLNGVIVKFGGYPSIEEITAFTGVRFVPVESNDGGCCGSNSGCC</sequence>
<gene>
    <name evidence="1" type="ORF">SAMN04487752_1708</name>
</gene>
<dbReference type="Proteomes" id="UP000199481">
    <property type="component" value="Unassembled WGS sequence"/>
</dbReference>
<keyword evidence="2" id="KW-1185">Reference proteome</keyword>
<reference evidence="2" key="1">
    <citation type="submission" date="2016-10" db="EMBL/GenBank/DDBJ databases">
        <authorList>
            <person name="Varghese N."/>
            <person name="Submissions S."/>
        </authorList>
    </citation>
    <scope>NUCLEOTIDE SEQUENCE [LARGE SCALE GENOMIC DNA]</scope>
    <source>
        <strain evidence="2">MPL-11</strain>
    </source>
</reference>
<dbReference type="GO" id="GO:0045892">
    <property type="term" value="P:negative regulation of DNA-templated transcription"/>
    <property type="evidence" value="ECO:0007669"/>
    <property type="project" value="InterPro"/>
</dbReference>
<dbReference type="GO" id="GO:0003677">
    <property type="term" value="F:DNA binding"/>
    <property type="evidence" value="ECO:0007669"/>
    <property type="project" value="InterPro"/>
</dbReference>
<name>A0A1H0ZTD3_9LACT</name>
<proteinExistence type="predicted"/>
<dbReference type="EMBL" id="FNJW01000008">
    <property type="protein sequence ID" value="SDQ30693.1"/>
    <property type="molecule type" value="Genomic_DNA"/>
</dbReference>
<dbReference type="OrthoDB" id="9801358at2"/>
<organism evidence="1 2">
    <name type="scientific">Carnobacterium viridans</name>
    <dbReference type="NCBI Taxonomy" id="174587"/>
    <lineage>
        <taxon>Bacteria</taxon>
        <taxon>Bacillati</taxon>
        <taxon>Bacillota</taxon>
        <taxon>Bacilli</taxon>
        <taxon>Lactobacillales</taxon>
        <taxon>Carnobacteriaceae</taxon>
        <taxon>Carnobacterium</taxon>
    </lineage>
</organism>